<dbReference type="Proteomes" id="UP000078486">
    <property type="component" value="Unassembled WGS sequence"/>
</dbReference>
<feature type="domain" description="YhcG PDDEXK nuclease" evidence="1">
    <location>
        <begin position="1"/>
        <end position="64"/>
    </location>
</feature>
<reference evidence="2 3" key="1">
    <citation type="submission" date="2016-01" db="EMBL/GenBank/DDBJ databases">
        <title>High potential of lignocellulose degradation of a new Verrucomicrobia species.</title>
        <authorList>
            <person name="Wang Y."/>
            <person name="Shi Y."/>
            <person name="Qiu Z."/>
            <person name="Liu S."/>
            <person name="Yang H."/>
        </authorList>
    </citation>
    <scope>NUCLEOTIDE SEQUENCE [LARGE SCALE GENOMIC DNA]</scope>
    <source>
        <strain evidence="2 3">TSB47</strain>
    </source>
</reference>
<dbReference type="EMBL" id="LRRQ01000075">
    <property type="protein sequence ID" value="OAM90044.1"/>
    <property type="molecule type" value="Genomic_DNA"/>
</dbReference>
<dbReference type="PANTHER" id="PTHR30547:SF5">
    <property type="entry name" value="NUCLEASE YHCG-RELATED"/>
    <property type="match status" value="1"/>
</dbReference>
<dbReference type="Pfam" id="PF06250">
    <property type="entry name" value="YhcG_C"/>
    <property type="match status" value="1"/>
</dbReference>
<proteinExistence type="predicted"/>
<dbReference type="InterPro" id="IPR053148">
    <property type="entry name" value="PD-DEXK-like_domain"/>
</dbReference>
<organism evidence="2 3">
    <name type="scientific">Termitidicoccus mucosus</name>
    <dbReference type="NCBI Taxonomy" id="1184151"/>
    <lineage>
        <taxon>Bacteria</taxon>
        <taxon>Pseudomonadati</taxon>
        <taxon>Verrucomicrobiota</taxon>
        <taxon>Opitutia</taxon>
        <taxon>Opitutales</taxon>
        <taxon>Opitutaceae</taxon>
        <taxon>Termitidicoccus</taxon>
    </lineage>
</organism>
<accession>A0A178IJJ7</accession>
<comment type="caution">
    <text evidence="2">The sequence shown here is derived from an EMBL/GenBank/DDBJ whole genome shotgun (WGS) entry which is preliminary data.</text>
</comment>
<evidence type="ECO:0000313" key="2">
    <source>
        <dbReference type="EMBL" id="OAM90044.1"/>
    </source>
</evidence>
<evidence type="ECO:0000259" key="1">
    <source>
        <dbReference type="Pfam" id="PF06250"/>
    </source>
</evidence>
<dbReference type="STRING" id="1184151.AW736_09655"/>
<dbReference type="InterPro" id="IPR009362">
    <property type="entry name" value="YhcG_C"/>
</dbReference>
<keyword evidence="3" id="KW-1185">Reference proteome</keyword>
<dbReference type="AlphaFoldDB" id="A0A178IJJ7"/>
<protein>
    <recommendedName>
        <fullName evidence="1">YhcG PDDEXK nuclease domain-containing protein</fullName>
    </recommendedName>
</protein>
<gene>
    <name evidence="2" type="ORF">AW736_09655</name>
</gene>
<name>A0A178IJJ7_9BACT</name>
<dbReference type="PANTHER" id="PTHR30547">
    <property type="entry name" value="UNCHARACTERIZED PROTEIN YHCG-RELATED"/>
    <property type="match status" value="1"/>
</dbReference>
<evidence type="ECO:0000313" key="3">
    <source>
        <dbReference type="Proteomes" id="UP000078486"/>
    </source>
</evidence>
<sequence>MHTYLNYAKKHWMREGENTPVGLILCSEPNDALAQYALDGLSNKVLAREYSLALPKPKLLTDELAKTCRQFEARKKAGWGN</sequence>